<dbReference type="RefSeq" id="WP_200266008.1">
    <property type="nucleotide sequence ID" value="NZ_JAENHN010000006.1"/>
</dbReference>
<protein>
    <recommendedName>
        <fullName evidence="4">Lipoprotein</fullName>
    </recommendedName>
</protein>
<feature type="compositionally biased region" description="Polar residues" evidence="1">
    <location>
        <begin position="70"/>
        <end position="93"/>
    </location>
</feature>
<gene>
    <name evidence="2" type="ORF">JHL18_02285</name>
</gene>
<accession>A0ABS1EJD7</accession>
<dbReference type="EMBL" id="JAENHN010000006">
    <property type="protein sequence ID" value="MBK1809474.1"/>
    <property type="molecule type" value="Genomic_DNA"/>
</dbReference>
<name>A0ABS1EJD7_9CLOT</name>
<reference evidence="3" key="1">
    <citation type="submission" date="2021-01" db="EMBL/GenBank/DDBJ databases">
        <title>Genome public.</title>
        <authorList>
            <person name="Liu C."/>
            <person name="Sun Q."/>
        </authorList>
    </citation>
    <scope>NUCLEOTIDE SEQUENCE [LARGE SCALE GENOMIC DNA]</scope>
    <source>
        <strain evidence="3">YIM B02505</strain>
    </source>
</reference>
<feature type="region of interest" description="Disordered" evidence="1">
    <location>
        <begin position="25"/>
        <end position="95"/>
    </location>
</feature>
<proteinExistence type="predicted"/>
<evidence type="ECO:0000313" key="2">
    <source>
        <dbReference type="EMBL" id="MBK1809474.1"/>
    </source>
</evidence>
<evidence type="ECO:0000256" key="1">
    <source>
        <dbReference type="SAM" id="MobiDB-lite"/>
    </source>
</evidence>
<feature type="compositionally biased region" description="Polar residues" evidence="1">
    <location>
        <begin position="25"/>
        <end position="47"/>
    </location>
</feature>
<comment type="caution">
    <text evidence="2">The sequence shown here is derived from an EMBL/GenBank/DDBJ whole genome shotgun (WGS) entry which is preliminary data.</text>
</comment>
<keyword evidence="3" id="KW-1185">Reference proteome</keyword>
<organism evidence="2 3">
    <name type="scientific">Clostridium yunnanense</name>
    <dbReference type="NCBI Taxonomy" id="2800325"/>
    <lineage>
        <taxon>Bacteria</taxon>
        <taxon>Bacillati</taxon>
        <taxon>Bacillota</taxon>
        <taxon>Clostridia</taxon>
        <taxon>Eubacteriales</taxon>
        <taxon>Clostridiaceae</taxon>
        <taxon>Clostridium</taxon>
    </lineage>
</organism>
<evidence type="ECO:0008006" key="4">
    <source>
        <dbReference type="Google" id="ProtNLM"/>
    </source>
</evidence>
<dbReference type="PROSITE" id="PS51257">
    <property type="entry name" value="PROKAR_LIPOPROTEIN"/>
    <property type="match status" value="1"/>
</dbReference>
<sequence>MKGKVIALLISTAFLLVGCGSKGTTNDIIQGNKVSTTQANTEQSSTIETSKKQSGSTESSTTTQNTTNGQAESSGVSGSNSTKTKNVKALTQEQKSEIRQKVGTAINNVNNALKSIQDVPDVDISEANK</sequence>
<feature type="compositionally biased region" description="Low complexity" evidence="1">
    <location>
        <begin position="52"/>
        <end position="69"/>
    </location>
</feature>
<dbReference type="Proteomes" id="UP000596739">
    <property type="component" value="Unassembled WGS sequence"/>
</dbReference>
<evidence type="ECO:0000313" key="3">
    <source>
        <dbReference type="Proteomes" id="UP000596739"/>
    </source>
</evidence>